<organism evidence="3">
    <name type="scientific">Tanacetum cinerariifolium</name>
    <name type="common">Dalmatian daisy</name>
    <name type="synonym">Chrysanthemum cinerariifolium</name>
    <dbReference type="NCBI Taxonomy" id="118510"/>
    <lineage>
        <taxon>Eukaryota</taxon>
        <taxon>Viridiplantae</taxon>
        <taxon>Streptophyta</taxon>
        <taxon>Embryophyta</taxon>
        <taxon>Tracheophyta</taxon>
        <taxon>Spermatophyta</taxon>
        <taxon>Magnoliopsida</taxon>
        <taxon>eudicotyledons</taxon>
        <taxon>Gunneridae</taxon>
        <taxon>Pentapetalae</taxon>
        <taxon>asterids</taxon>
        <taxon>campanulids</taxon>
        <taxon>Asterales</taxon>
        <taxon>Asteraceae</taxon>
        <taxon>Asteroideae</taxon>
        <taxon>Anthemideae</taxon>
        <taxon>Anthemidinae</taxon>
        <taxon>Tanacetum</taxon>
    </lineage>
</organism>
<feature type="compositionally biased region" description="Polar residues" evidence="1">
    <location>
        <begin position="82"/>
        <end position="96"/>
    </location>
</feature>
<protein>
    <submittedName>
        <fullName evidence="3">Ribonuclease H-like domain-containing protein</fullName>
    </submittedName>
</protein>
<feature type="region of interest" description="Disordered" evidence="1">
    <location>
        <begin position="82"/>
        <end position="101"/>
    </location>
</feature>
<accession>A0A699QK61</accession>
<comment type="caution">
    <text evidence="3">The sequence shown here is derived from an EMBL/GenBank/DDBJ whole genome shotgun (WGS) entry which is preliminary data.</text>
</comment>
<reference evidence="3" key="1">
    <citation type="journal article" date="2019" name="Sci. Rep.">
        <title>Draft genome of Tanacetum cinerariifolium, the natural source of mosquito coil.</title>
        <authorList>
            <person name="Yamashiro T."/>
            <person name="Shiraishi A."/>
            <person name="Satake H."/>
            <person name="Nakayama K."/>
        </authorList>
    </citation>
    <scope>NUCLEOTIDE SEQUENCE</scope>
</reference>
<gene>
    <name evidence="3" type="ORF">Tci_842445</name>
</gene>
<evidence type="ECO:0000256" key="1">
    <source>
        <dbReference type="SAM" id="MobiDB-lite"/>
    </source>
</evidence>
<feature type="non-terminal residue" evidence="3">
    <location>
        <position position="251"/>
    </location>
</feature>
<name>A0A699QK61_TANCI</name>
<evidence type="ECO:0000313" key="3">
    <source>
        <dbReference type="EMBL" id="GFC70475.1"/>
    </source>
</evidence>
<sequence>NISDHLGKFDGKADEGYIIGYSASNKAYRVYNVPNKMVEESMNLRFLEEKPNVHGLGHEWYFDLDYLTDSLGYKHVSANQSAGTQGAITNSAGTQDADSDSDCDEQVIIVPSFPSIKIQQPEPKDTSDSTKCNTISSWLRIPVPTGKVPVLTGSLPVPTGSIPVPAAATMVPFDDVPVHTSSSNDSLFDGEPTTRFPCPSDLGNHDPSPDIFSSSSYDDEFDAALNNVTSSVEVSPVETKQINTIHLQYLI</sequence>
<feature type="domain" description="Retroviral polymerase SH3-like" evidence="2">
    <location>
        <begin position="4"/>
        <end position="50"/>
    </location>
</feature>
<proteinExistence type="predicted"/>
<dbReference type="InterPro" id="IPR057670">
    <property type="entry name" value="SH3_retrovirus"/>
</dbReference>
<dbReference type="Pfam" id="PF25597">
    <property type="entry name" value="SH3_retrovirus"/>
    <property type="match status" value="1"/>
</dbReference>
<dbReference type="EMBL" id="BKCJ011029041">
    <property type="protein sequence ID" value="GFC70475.1"/>
    <property type="molecule type" value="Genomic_DNA"/>
</dbReference>
<evidence type="ECO:0000259" key="2">
    <source>
        <dbReference type="Pfam" id="PF25597"/>
    </source>
</evidence>
<feature type="non-terminal residue" evidence="3">
    <location>
        <position position="1"/>
    </location>
</feature>
<dbReference type="AlphaFoldDB" id="A0A699QK61"/>